<dbReference type="GO" id="GO:0030976">
    <property type="term" value="F:thiamine pyrophosphate binding"/>
    <property type="evidence" value="ECO:0007669"/>
    <property type="project" value="TreeGrafter"/>
</dbReference>
<feature type="chain" id="PRO_5026805998" evidence="6">
    <location>
        <begin position="28"/>
        <end position="356"/>
    </location>
</feature>
<evidence type="ECO:0000256" key="4">
    <source>
        <dbReference type="ARBA" id="ARBA00022729"/>
    </source>
</evidence>
<comment type="subcellular location">
    <subcellularLocation>
        <location evidence="1">Periplasm</location>
    </subcellularLocation>
</comment>
<organism evidence="7 8">
    <name type="scientific">Sneathiella litorea</name>
    <dbReference type="NCBI Taxonomy" id="2606216"/>
    <lineage>
        <taxon>Bacteria</taxon>
        <taxon>Pseudomonadati</taxon>
        <taxon>Pseudomonadota</taxon>
        <taxon>Alphaproteobacteria</taxon>
        <taxon>Sneathiellales</taxon>
        <taxon>Sneathiellaceae</taxon>
        <taxon>Sneathiella</taxon>
    </lineage>
</organism>
<evidence type="ECO:0000256" key="6">
    <source>
        <dbReference type="SAM" id="SignalP"/>
    </source>
</evidence>
<keyword evidence="3" id="KW-0813">Transport</keyword>
<dbReference type="GO" id="GO:0030288">
    <property type="term" value="C:outer membrane-bounded periplasmic space"/>
    <property type="evidence" value="ECO:0007669"/>
    <property type="project" value="TreeGrafter"/>
</dbReference>
<dbReference type="InterPro" id="IPR006059">
    <property type="entry name" value="SBP"/>
</dbReference>
<protein>
    <submittedName>
        <fullName evidence="7">Extracellular solute-binding protein</fullName>
    </submittedName>
</protein>
<dbReference type="GO" id="GO:0030975">
    <property type="term" value="F:thiamine binding"/>
    <property type="evidence" value="ECO:0007669"/>
    <property type="project" value="TreeGrafter"/>
</dbReference>
<evidence type="ECO:0000256" key="2">
    <source>
        <dbReference type="ARBA" id="ARBA00008520"/>
    </source>
</evidence>
<dbReference type="Gene3D" id="3.40.190.10">
    <property type="entry name" value="Periplasmic binding protein-like II"/>
    <property type="match status" value="2"/>
</dbReference>
<proteinExistence type="inferred from homology"/>
<feature type="signal peptide" evidence="6">
    <location>
        <begin position="1"/>
        <end position="27"/>
    </location>
</feature>
<dbReference type="Pfam" id="PF13416">
    <property type="entry name" value="SBP_bac_8"/>
    <property type="match status" value="1"/>
</dbReference>
<comment type="caution">
    <text evidence="7">The sequence shown here is derived from an EMBL/GenBank/DDBJ whole genome shotgun (WGS) entry which is preliminary data.</text>
</comment>
<comment type="similarity">
    <text evidence="2">Belongs to the bacterial solute-binding protein 1 family.</text>
</comment>
<evidence type="ECO:0000256" key="5">
    <source>
        <dbReference type="ARBA" id="ARBA00022764"/>
    </source>
</evidence>
<dbReference type="EMBL" id="WTUW01000002">
    <property type="protein sequence ID" value="MZR31545.1"/>
    <property type="molecule type" value="Genomic_DNA"/>
</dbReference>
<dbReference type="PANTHER" id="PTHR30006">
    <property type="entry name" value="THIAMINE-BINDING PERIPLASMIC PROTEIN-RELATED"/>
    <property type="match status" value="1"/>
</dbReference>
<name>A0A6L8W8W9_9PROT</name>
<evidence type="ECO:0000313" key="8">
    <source>
        <dbReference type="Proteomes" id="UP000476030"/>
    </source>
</evidence>
<dbReference type="SUPFAM" id="SSF53850">
    <property type="entry name" value="Periplasmic binding protein-like II"/>
    <property type="match status" value="1"/>
</dbReference>
<sequence>MTKILRQVAKVAVATLVVVGSANLALADDKEITFSGSGGVVGKVSKEVWFGPFEKATGIKINHVAAEAKRMPQLEAMVKSGNVLWDAMEVSASDYPLGVKKGLYEAVDYSMVDPDNKLPADTREEFGVAYAAYSQVLIVRTDKLPDGKKMESWADFWDVENFPGPRALRGRAEDNLEFALLADGVPADEIYKVLSTEDGLDRAFAKLDEIKPHITTWWTSGAQSVQLLSDGEVYFCPSYNGRITTLVSSGIPAEIVWNGGAMHKSYLAIPKGTKKLKEATEYVKYRTTSADRMREYVTHLPYPGWAPGLFDGMDPKMAAGMPTYPQNQAVQFSASAEFWAENLDAIQERWTEWLLQ</sequence>
<dbReference type="AlphaFoldDB" id="A0A6L8W8W9"/>
<accession>A0A6L8W8W9</accession>
<gene>
    <name evidence="7" type="ORF">GQE98_12965</name>
</gene>
<keyword evidence="4 6" id="KW-0732">Signal</keyword>
<dbReference type="CDD" id="cd13589">
    <property type="entry name" value="PBP2_polyamine_RpCGA009"/>
    <property type="match status" value="1"/>
</dbReference>
<dbReference type="GO" id="GO:0015888">
    <property type="term" value="P:thiamine transport"/>
    <property type="evidence" value="ECO:0007669"/>
    <property type="project" value="TreeGrafter"/>
</dbReference>
<reference evidence="7 8" key="1">
    <citation type="submission" date="2019-12" db="EMBL/GenBank/DDBJ databases">
        <title>Snethiella sp. nov. sp. isolated from sea sand.</title>
        <authorList>
            <person name="Kim J."/>
            <person name="Jeong S.E."/>
            <person name="Jung H.S."/>
            <person name="Jeon C.O."/>
        </authorList>
    </citation>
    <scope>NUCLEOTIDE SEQUENCE [LARGE SCALE GENOMIC DNA]</scope>
    <source>
        <strain evidence="7 8">DP05</strain>
    </source>
</reference>
<keyword evidence="5" id="KW-0574">Periplasm</keyword>
<evidence type="ECO:0000256" key="3">
    <source>
        <dbReference type="ARBA" id="ARBA00022448"/>
    </source>
</evidence>
<evidence type="ECO:0000313" key="7">
    <source>
        <dbReference type="EMBL" id="MZR31545.1"/>
    </source>
</evidence>
<keyword evidence="8" id="KW-1185">Reference proteome</keyword>
<dbReference type="RefSeq" id="WP_161316042.1">
    <property type="nucleotide sequence ID" value="NZ_WTUW01000002.1"/>
</dbReference>
<evidence type="ECO:0000256" key="1">
    <source>
        <dbReference type="ARBA" id="ARBA00004418"/>
    </source>
</evidence>
<dbReference type="Proteomes" id="UP000476030">
    <property type="component" value="Unassembled WGS sequence"/>
</dbReference>
<dbReference type="PANTHER" id="PTHR30006:SF3">
    <property type="entry name" value="THIAMINE-BINDING PERIPLASMIC PROTEIN"/>
    <property type="match status" value="1"/>
</dbReference>